<dbReference type="InterPro" id="IPR000524">
    <property type="entry name" value="Tscrpt_reg_HTH_GntR"/>
</dbReference>
<dbReference type="PANTHER" id="PTHR44846">
    <property type="entry name" value="MANNOSYL-D-GLYCERATE TRANSPORT/METABOLISM SYSTEM REPRESSOR MNGR-RELATED"/>
    <property type="match status" value="1"/>
</dbReference>
<sequence length="233" mass="25883">MTTPEINTWQGVQEEVRRRITQRVWRPGEFIPHEADLAAEFGCARATVNRALRELAEAGLLDRRRRAGTRVAVNPVRKAQLEIPVIREEIVAKGQAYGHRVLSREMPVPPAEVAARMQVAPGRKLLHLRTLHTADGAPYVYENRWINPEAVPAVLAEDFSAISPNEWLVREVPFEGGDFTFSALSAGGAEAEVLSCPAGTGLFVLDRTTWTGAGMITSVRLVFHPGYRMHTRL</sequence>
<dbReference type="PRINTS" id="PR00035">
    <property type="entry name" value="HTHGNTR"/>
</dbReference>
<evidence type="ECO:0000259" key="4">
    <source>
        <dbReference type="PROSITE" id="PS50949"/>
    </source>
</evidence>
<name>A0A917T765_9RHOB</name>
<protein>
    <submittedName>
        <fullName evidence="5">GntR family transcriptional regulator</fullName>
    </submittedName>
</protein>
<reference evidence="5" key="2">
    <citation type="submission" date="2020-09" db="EMBL/GenBank/DDBJ databases">
        <authorList>
            <person name="Sun Q."/>
            <person name="Zhou Y."/>
        </authorList>
    </citation>
    <scope>NUCLEOTIDE SEQUENCE</scope>
    <source>
        <strain evidence="5">CGMCC 1.6293</strain>
    </source>
</reference>
<dbReference type="InterPro" id="IPR028978">
    <property type="entry name" value="Chorismate_lyase_/UTRA_dom_sf"/>
</dbReference>
<dbReference type="GO" id="GO:0003677">
    <property type="term" value="F:DNA binding"/>
    <property type="evidence" value="ECO:0007669"/>
    <property type="project" value="UniProtKB-KW"/>
</dbReference>
<dbReference type="InterPro" id="IPR036388">
    <property type="entry name" value="WH-like_DNA-bd_sf"/>
</dbReference>
<comment type="caution">
    <text evidence="5">The sequence shown here is derived from an EMBL/GenBank/DDBJ whole genome shotgun (WGS) entry which is preliminary data.</text>
</comment>
<keyword evidence="1" id="KW-0805">Transcription regulation</keyword>
<dbReference type="PANTHER" id="PTHR44846:SF16">
    <property type="entry name" value="TRANSCRIPTIONAL REGULATOR PHNF-RELATED"/>
    <property type="match status" value="1"/>
</dbReference>
<evidence type="ECO:0000313" key="5">
    <source>
        <dbReference type="EMBL" id="GGM12119.1"/>
    </source>
</evidence>
<dbReference type="Gene3D" id="1.10.10.10">
    <property type="entry name" value="Winged helix-like DNA-binding domain superfamily/Winged helix DNA-binding domain"/>
    <property type="match status" value="1"/>
</dbReference>
<keyword evidence="3" id="KW-0804">Transcription</keyword>
<dbReference type="Proteomes" id="UP000649829">
    <property type="component" value="Unassembled WGS sequence"/>
</dbReference>
<dbReference type="InterPro" id="IPR011663">
    <property type="entry name" value="UTRA"/>
</dbReference>
<dbReference type="RefSeq" id="WP_028288467.1">
    <property type="nucleotide sequence ID" value="NZ_BMLF01000004.1"/>
</dbReference>
<dbReference type="Gene3D" id="3.40.1410.10">
    <property type="entry name" value="Chorismate lyase-like"/>
    <property type="match status" value="1"/>
</dbReference>
<dbReference type="SUPFAM" id="SSF46785">
    <property type="entry name" value="Winged helix' DNA-binding domain"/>
    <property type="match status" value="1"/>
</dbReference>
<dbReference type="SUPFAM" id="SSF64288">
    <property type="entry name" value="Chorismate lyase-like"/>
    <property type="match status" value="1"/>
</dbReference>
<gene>
    <name evidence="5" type="primary">hutC</name>
    <name evidence="5" type="ORF">GCM10011534_37810</name>
</gene>
<dbReference type="PROSITE" id="PS50949">
    <property type="entry name" value="HTH_GNTR"/>
    <property type="match status" value="1"/>
</dbReference>
<evidence type="ECO:0000256" key="2">
    <source>
        <dbReference type="ARBA" id="ARBA00023125"/>
    </source>
</evidence>
<dbReference type="Pfam" id="PF00392">
    <property type="entry name" value="GntR"/>
    <property type="match status" value="1"/>
</dbReference>
<keyword evidence="6" id="KW-1185">Reference proteome</keyword>
<reference evidence="5" key="1">
    <citation type="journal article" date="2014" name="Int. J. Syst. Evol. Microbiol.">
        <title>Complete genome sequence of Corynebacterium casei LMG S-19264T (=DSM 44701T), isolated from a smear-ripened cheese.</title>
        <authorList>
            <consortium name="US DOE Joint Genome Institute (JGI-PGF)"/>
            <person name="Walter F."/>
            <person name="Albersmeier A."/>
            <person name="Kalinowski J."/>
            <person name="Ruckert C."/>
        </authorList>
    </citation>
    <scope>NUCLEOTIDE SEQUENCE</scope>
    <source>
        <strain evidence="5">CGMCC 1.6293</strain>
    </source>
</reference>
<evidence type="ECO:0000313" key="6">
    <source>
        <dbReference type="Proteomes" id="UP000649829"/>
    </source>
</evidence>
<dbReference type="InterPro" id="IPR036390">
    <property type="entry name" value="WH_DNA-bd_sf"/>
</dbReference>
<evidence type="ECO:0000256" key="3">
    <source>
        <dbReference type="ARBA" id="ARBA00023163"/>
    </source>
</evidence>
<accession>A0A917T765</accession>
<evidence type="ECO:0000256" key="1">
    <source>
        <dbReference type="ARBA" id="ARBA00023015"/>
    </source>
</evidence>
<dbReference type="SMART" id="SM00866">
    <property type="entry name" value="UTRA"/>
    <property type="match status" value="1"/>
</dbReference>
<dbReference type="InterPro" id="IPR050679">
    <property type="entry name" value="Bact_HTH_transcr_reg"/>
</dbReference>
<dbReference type="EMBL" id="BMLF01000004">
    <property type="protein sequence ID" value="GGM12119.1"/>
    <property type="molecule type" value="Genomic_DNA"/>
</dbReference>
<dbReference type="SMART" id="SM00345">
    <property type="entry name" value="HTH_GNTR"/>
    <property type="match status" value="1"/>
</dbReference>
<dbReference type="CDD" id="cd07377">
    <property type="entry name" value="WHTH_GntR"/>
    <property type="match status" value="1"/>
</dbReference>
<proteinExistence type="predicted"/>
<feature type="domain" description="HTH gntR-type" evidence="4">
    <location>
        <begin position="6"/>
        <end position="74"/>
    </location>
</feature>
<keyword evidence="2" id="KW-0238">DNA-binding</keyword>
<dbReference type="AlphaFoldDB" id="A0A917T765"/>
<dbReference type="GO" id="GO:0003700">
    <property type="term" value="F:DNA-binding transcription factor activity"/>
    <property type="evidence" value="ECO:0007669"/>
    <property type="project" value="InterPro"/>
</dbReference>
<dbReference type="Pfam" id="PF07702">
    <property type="entry name" value="UTRA"/>
    <property type="match status" value="1"/>
</dbReference>
<organism evidence="5 6">
    <name type="scientific">Pseudooceanicola nanhaiensis</name>
    <dbReference type="NCBI Taxonomy" id="375761"/>
    <lineage>
        <taxon>Bacteria</taxon>
        <taxon>Pseudomonadati</taxon>
        <taxon>Pseudomonadota</taxon>
        <taxon>Alphaproteobacteria</taxon>
        <taxon>Rhodobacterales</taxon>
        <taxon>Paracoccaceae</taxon>
        <taxon>Pseudooceanicola</taxon>
    </lineage>
</organism>